<dbReference type="EMBL" id="CAJHUC010001904">
    <property type="protein sequence ID" value="CAD7702657.1"/>
    <property type="molecule type" value="Genomic_DNA"/>
</dbReference>
<dbReference type="InterPro" id="IPR011009">
    <property type="entry name" value="Kinase-like_dom_sf"/>
</dbReference>
<feature type="region of interest" description="Disordered" evidence="1">
    <location>
        <begin position="1"/>
        <end position="50"/>
    </location>
</feature>
<evidence type="ECO:0000313" key="3">
    <source>
        <dbReference type="EMBL" id="CAD7702657.1"/>
    </source>
</evidence>
<evidence type="ECO:0000313" key="4">
    <source>
        <dbReference type="Proteomes" id="UP000708148"/>
    </source>
</evidence>
<dbReference type="PROSITE" id="PS50011">
    <property type="entry name" value="PROTEIN_KINASE_DOM"/>
    <property type="match status" value="1"/>
</dbReference>
<dbReference type="Proteomes" id="UP000708148">
    <property type="component" value="Unassembled WGS sequence"/>
</dbReference>
<protein>
    <recommendedName>
        <fullName evidence="2">Protein kinase domain-containing protein</fullName>
    </recommendedName>
</protein>
<feature type="non-terminal residue" evidence="3">
    <location>
        <position position="1"/>
    </location>
</feature>
<dbReference type="GO" id="GO:0005524">
    <property type="term" value="F:ATP binding"/>
    <property type="evidence" value="ECO:0007669"/>
    <property type="project" value="InterPro"/>
</dbReference>
<dbReference type="Gene3D" id="1.10.510.10">
    <property type="entry name" value="Transferase(Phosphotransferase) domain 1"/>
    <property type="match status" value="1"/>
</dbReference>
<accession>A0A8S1J635</accession>
<reference evidence="3" key="1">
    <citation type="submission" date="2020-12" db="EMBL/GenBank/DDBJ databases">
        <authorList>
            <person name="Iha C."/>
        </authorList>
    </citation>
    <scope>NUCLEOTIDE SEQUENCE</scope>
</reference>
<dbReference type="Gene3D" id="3.30.200.20">
    <property type="entry name" value="Phosphorylase Kinase, domain 1"/>
    <property type="match status" value="1"/>
</dbReference>
<dbReference type="InterPro" id="IPR000719">
    <property type="entry name" value="Prot_kinase_dom"/>
</dbReference>
<dbReference type="PANTHER" id="PTHR44329">
    <property type="entry name" value="SERINE/THREONINE-PROTEIN KINASE TNNI3K-RELATED"/>
    <property type="match status" value="1"/>
</dbReference>
<feature type="compositionally biased region" description="Basic and acidic residues" evidence="1">
    <location>
        <begin position="1"/>
        <end position="12"/>
    </location>
</feature>
<dbReference type="OrthoDB" id="540795at2759"/>
<dbReference type="Pfam" id="PF07714">
    <property type="entry name" value="PK_Tyr_Ser-Thr"/>
    <property type="match status" value="1"/>
</dbReference>
<evidence type="ECO:0000256" key="1">
    <source>
        <dbReference type="SAM" id="MobiDB-lite"/>
    </source>
</evidence>
<evidence type="ECO:0000259" key="2">
    <source>
        <dbReference type="PROSITE" id="PS50011"/>
    </source>
</evidence>
<gene>
    <name evidence="3" type="ORF">OSTQU699_LOCUS8014</name>
</gene>
<dbReference type="InterPro" id="IPR001245">
    <property type="entry name" value="Ser-Thr/Tyr_kinase_cat_dom"/>
</dbReference>
<keyword evidence="4" id="KW-1185">Reference proteome</keyword>
<sequence length="335" mass="36454">DQHRGAKCDRPRKASTSANPHLPENRSAKKSLRPKSEGTSTQNTADRPIMNIDNAVVLRGGWQSRGRHGSVREGVWFDKDGRAWKVAIKSALDTRDKACVEAINRECSALTALPHHPNIVWVIGGRMGDDPMIVEELMATNLGRLLCESRPGLTYGDIVKIGLDVARGMCHLQQHGFAHFNITPSSILLDEAQNAMLAGFSESRHTGTKNVCTGSLGTPGYIAPECLLAAKAGKLAISESSRAQPDAEKIDVYGLGKVLLKCITGSLEVESAAAERLCPAPLWEFVCKCVESRPEDRPGCGQVVKGLRGMLEGSQSGVDDWRPRRPKAEIWRVCE</sequence>
<dbReference type="AlphaFoldDB" id="A0A8S1J635"/>
<dbReference type="SUPFAM" id="SSF56112">
    <property type="entry name" value="Protein kinase-like (PK-like)"/>
    <property type="match status" value="1"/>
</dbReference>
<organism evidence="3 4">
    <name type="scientific">Ostreobium quekettii</name>
    <dbReference type="NCBI Taxonomy" id="121088"/>
    <lineage>
        <taxon>Eukaryota</taxon>
        <taxon>Viridiplantae</taxon>
        <taxon>Chlorophyta</taxon>
        <taxon>core chlorophytes</taxon>
        <taxon>Ulvophyceae</taxon>
        <taxon>TCBD clade</taxon>
        <taxon>Bryopsidales</taxon>
        <taxon>Ostreobineae</taxon>
        <taxon>Ostreobiaceae</taxon>
        <taxon>Ostreobium</taxon>
    </lineage>
</organism>
<comment type="caution">
    <text evidence="3">The sequence shown here is derived from an EMBL/GenBank/DDBJ whole genome shotgun (WGS) entry which is preliminary data.</text>
</comment>
<dbReference type="GO" id="GO:0004674">
    <property type="term" value="F:protein serine/threonine kinase activity"/>
    <property type="evidence" value="ECO:0007669"/>
    <property type="project" value="TreeGrafter"/>
</dbReference>
<name>A0A8S1J635_9CHLO</name>
<proteinExistence type="predicted"/>
<feature type="domain" description="Protein kinase" evidence="2">
    <location>
        <begin position="57"/>
        <end position="311"/>
    </location>
</feature>
<dbReference type="PANTHER" id="PTHR44329:SF214">
    <property type="entry name" value="PROTEIN KINASE DOMAIN-CONTAINING PROTEIN"/>
    <property type="match status" value="1"/>
</dbReference>
<dbReference type="InterPro" id="IPR051681">
    <property type="entry name" value="Ser/Thr_Kinases-Pseudokinases"/>
</dbReference>